<keyword evidence="2" id="KW-0732">Signal</keyword>
<feature type="domain" description="PepSY" evidence="3">
    <location>
        <begin position="76"/>
        <end position="130"/>
    </location>
</feature>
<dbReference type="RefSeq" id="WP_207672068.1">
    <property type="nucleotide sequence ID" value="NZ_JAFREM010000004.1"/>
</dbReference>
<name>A0ABS3L7T8_9ENTE</name>
<feature type="compositionally biased region" description="Low complexity" evidence="1">
    <location>
        <begin position="28"/>
        <end position="67"/>
    </location>
</feature>
<evidence type="ECO:0000256" key="1">
    <source>
        <dbReference type="SAM" id="MobiDB-lite"/>
    </source>
</evidence>
<protein>
    <submittedName>
        <fullName evidence="4">PepSY domain-containing protein</fullName>
    </submittedName>
</protein>
<keyword evidence="5" id="KW-1185">Reference proteome</keyword>
<dbReference type="Pfam" id="PF03413">
    <property type="entry name" value="PepSY"/>
    <property type="match status" value="2"/>
</dbReference>
<evidence type="ECO:0000256" key="2">
    <source>
        <dbReference type="SAM" id="SignalP"/>
    </source>
</evidence>
<dbReference type="PROSITE" id="PS51257">
    <property type="entry name" value="PROKAR_LIPOPROTEIN"/>
    <property type="match status" value="1"/>
</dbReference>
<dbReference type="InterPro" id="IPR025711">
    <property type="entry name" value="PepSY"/>
</dbReference>
<organism evidence="4 5">
    <name type="scientific">Candidatus Enterococcus moelleringii</name>
    <dbReference type="NCBI Taxonomy" id="2815325"/>
    <lineage>
        <taxon>Bacteria</taxon>
        <taxon>Bacillati</taxon>
        <taxon>Bacillota</taxon>
        <taxon>Bacilli</taxon>
        <taxon>Lactobacillales</taxon>
        <taxon>Enterococcaceae</taxon>
        <taxon>Enterococcus</taxon>
    </lineage>
</organism>
<accession>A0ABS3L7T8</accession>
<reference evidence="4 5" key="1">
    <citation type="submission" date="2021-03" db="EMBL/GenBank/DDBJ databases">
        <title>Enterococcal diversity collection.</title>
        <authorList>
            <person name="Gilmore M.S."/>
            <person name="Schwartzman J."/>
            <person name="Van Tyne D."/>
            <person name="Martin M."/>
            <person name="Earl A.M."/>
            <person name="Manson A.L."/>
            <person name="Straub T."/>
            <person name="Salamzade R."/>
            <person name="Saavedra J."/>
            <person name="Lebreton F."/>
            <person name="Prichula J."/>
            <person name="Schaufler K."/>
            <person name="Gaca A."/>
            <person name="Sgardioli B."/>
            <person name="Wagenaar J."/>
            <person name="Strong T."/>
        </authorList>
    </citation>
    <scope>NUCLEOTIDE SEQUENCE [LARGE SCALE GENOMIC DNA]</scope>
    <source>
        <strain evidence="4 5">669A</strain>
    </source>
</reference>
<dbReference type="Gene3D" id="3.10.450.40">
    <property type="match status" value="2"/>
</dbReference>
<evidence type="ECO:0000313" key="4">
    <source>
        <dbReference type="EMBL" id="MBO1305133.1"/>
    </source>
</evidence>
<sequence>MKKVLLTTVLLSALALAGCSNPDNSEPAASSSTSSTVSTAQSSSSTSSSSSQTSDSSSTTGSTSAQSTAGLVGLAMTTEDAIQRYQEAYPDSDITSISLERKLGNPIYQIEGVDDTKEYELSLNAETNEVVQQKDENLDRDDQNERQEDALQLDGILSVDEVADIAHSNAQGAIEEFELTKDLGTTYWEVKLKEGRNETELKINAQTCDILEQKQDD</sequence>
<feature type="chain" id="PRO_5045128046" evidence="2">
    <location>
        <begin position="18"/>
        <end position="217"/>
    </location>
</feature>
<feature type="signal peptide" evidence="2">
    <location>
        <begin position="1"/>
        <end position="17"/>
    </location>
</feature>
<evidence type="ECO:0000313" key="5">
    <source>
        <dbReference type="Proteomes" id="UP000664601"/>
    </source>
</evidence>
<comment type="caution">
    <text evidence="4">The sequence shown here is derived from an EMBL/GenBank/DDBJ whole genome shotgun (WGS) entry which is preliminary data.</text>
</comment>
<proteinExistence type="predicted"/>
<evidence type="ECO:0000259" key="3">
    <source>
        <dbReference type="Pfam" id="PF03413"/>
    </source>
</evidence>
<dbReference type="Proteomes" id="UP000664601">
    <property type="component" value="Unassembled WGS sequence"/>
</dbReference>
<gene>
    <name evidence="4" type="ORF">JZO70_03100</name>
</gene>
<feature type="domain" description="PepSY" evidence="3">
    <location>
        <begin position="157"/>
        <end position="213"/>
    </location>
</feature>
<dbReference type="EMBL" id="JAFREM010000004">
    <property type="protein sequence ID" value="MBO1305133.1"/>
    <property type="molecule type" value="Genomic_DNA"/>
</dbReference>
<feature type="region of interest" description="Disordered" evidence="1">
    <location>
        <begin position="18"/>
        <end position="67"/>
    </location>
</feature>